<dbReference type="Proteomes" id="UP000189703">
    <property type="component" value="Unplaced"/>
</dbReference>
<dbReference type="KEGG" id="nnu:109115653"/>
<keyword evidence="2" id="KW-1185">Reference proteome</keyword>
<dbReference type="CDD" id="cd09272">
    <property type="entry name" value="RNase_HI_RT_Ty1"/>
    <property type="match status" value="1"/>
</dbReference>
<dbReference type="OrthoDB" id="2012657at2759"/>
<accession>A0A1U8QBF7</accession>
<protein>
    <submittedName>
        <fullName evidence="3">Uncharacterized protein LOC109115653</fullName>
    </submittedName>
</protein>
<reference evidence="3" key="1">
    <citation type="submission" date="2025-08" db="UniProtKB">
        <authorList>
            <consortium name="RefSeq"/>
        </authorList>
    </citation>
    <scope>IDENTIFICATION</scope>
</reference>
<dbReference type="SUPFAM" id="SSF56672">
    <property type="entry name" value="DNA/RNA polymerases"/>
    <property type="match status" value="1"/>
</dbReference>
<name>A0A1U8QBF7_NELNU</name>
<dbReference type="PANTHER" id="PTHR11439">
    <property type="entry name" value="GAG-POL-RELATED RETROTRANSPOSON"/>
    <property type="match status" value="1"/>
</dbReference>
<gene>
    <name evidence="3" type="primary">LOC109115653</name>
</gene>
<evidence type="ECO:0000259" key="1">
    <source>
        <dbReference type="Pfam" id="PF07727"/>
    </source>
</evidence>
<dbReference type="InterPro" id="IPR013103">
    <property type="entry name" value="RVT_2"/>
</dbReference>
<dbReference type="AlphaFoldDB" id="A0A1U8QBF7"/>
<proteinExistence type="predicted"/>
<dbReference type="InterPro" id="IPR043502">
    <property type="entry name" value="DNA/RNA_pol_sf"/>
</dbReference>
<dbReference type="InParanoid" id="A0A1U8QBF7"/>
<dbReference type="STRING" id="4432.A0A1U8QBF7"/>
<feature type="domain" description="Reverse transcriptase Ty1/copia-type" evidence="1">
    <location>
        <begin position="2"/>
        <end position="104"/>
    </location>
</feature>
<dbReference type="PANTHER" id="PTHR11439:SF497">
    <property type="entry name" value="CYSTEINE-RICH RLK (RECEPTOR-LIKE PROTEIN KINASE) 8"/>
    <property type="match status" value="1"/>
</dbReference>
<dbReference type="GeneID" id="109115653"/>
<dbReference type="Pfam" id="PF07727">
    <property type="entry name" value="RVT_2"/>
    <property type="match status" value="1"/>
</dbReference>
<dbReference type="OMA" id="DICRSNT"/>
<evidence type="ECO:0000313" key="3">
    <source>
        <dbReference type="RefSeq" id="XP_019055415.1"/>
    </source>
</evidence>
<dbReference type="RefSeq" id="XP_019055415.1">
    <property type="nucleotide sequence ID" value="XM_019199870.1"/>
</dbReference>
<organism evidence="2 3">
    <name type="scientific">Nelumbo nucifera</name>
    <name type="common">Sacred lotus</name>
    <dbReference type="NCBI Taxonomy" id="4432"/>
    <lineage>
        <taxon>Eukaryota</taxon>
        <taxon>Viridiplantae</taxon>
        <taxon>Streptophyta</taxon>
        <taxon>Embryophyta</taxon>
        <taxon>Tracheophyta</taxon>
        <taxon>Spermatophyta</taxon>
        <taxon>Magnoliopsida</taxon>
        <taxon>Proteales</taxon>
        <taxon>Nelumbonaceae</taxon>
        <taxon>Nelumbo</taxon>
    </lineage>
</organism>
<evidence type="ECO:0000313" key="2">
    <source>
        <dbReference type="Proteomes" id="UP000189703"/>
    </source>
</evidence>
<sequence length="225" mass="25449">MQAKYSQSASDYSLFVWKRPQGLTILLLYVDDILLIGDDIEGIQNLKFLLRSCFHMKDLGPLSHFLGLEVQWNSWGYFVFQQKYTSDLVKLANLIDDKRVDTPLELNVKLSKSEGSLLHDASLYRKLVGFPIYLTMTRPDISHAVQVGLFFSSSSSIQLRVYADVDWAGCPDICRSNTGYCVFMGDSLISWKCNKQQTASKSSAEAEYRAMPSICSEVVLLISLF</sequence>